<dbReference type="GO" id="GO:0046872">
    <property type="term" value="F:metal ion binding"/>
    <property type="evidence" value="ECO:0007669"/>
    <property type="project" value="UniProtKB-UniRule"/>
</dbReference>
<dbReference type="InterPro" id="IPR001567">
    <property type="entry name" value="Pept_M3A_M3B_dom"/>
</dbReference>
<comment type="similarity">
    <text evidence="6">Belongs to the peptidase M3 family.</text>
</comment>
<evidence type="ECO:0000259" key="7">
    <source>
        <dbReference type="Pfam" id="PF01432"/>
    </source>
</evidence>
<dbReference type="STRING" id="521045.Kole_2017"/>
<dbReference type="Gene3D" id="1.20.140.70">
    <property type="entry name" value="Oligopeptidase f, N-terminal domain"/>
    <property type="match status" value="1"/>
</dbReference>
<dbReference type="EMBL" id="CP001634">
    <property type="protein sequence ID" value="ACR80695.1"/>
    <property type="molecule type" value="Genomic_DNA"/>
</dbReference>
<dbReference type="RefSeq" id="WP_015869338.1">
    <property type="nucleotide sequence ID" value="NC_012785.1"/>
</dbReference>
<dbReference type="InterPro" id="IPR011977">
    <property type="entry name" value="Pept_M3B_clade3"/>
</dbReference>
<dbReference type="GO" id="GO:0006508">
    <property type="term" value="P:proteolysis"/>
    <property type="evidence" value="ECO:0007669"/>
    <property type="project" value="UniProtKB-KW"/>
</dbReference>
<proteinExistence type="inferred from homology"/>
<gene>
    <name evidence="9" type="ordered locus">Kole_2017</name>
</gene>
<keyword evidence="3 6" id="KW-0378">Hydrolase</keyword>
<sequence>MTMDVNDVKWDLSKLYKGPEAAELAEDIEYVKKHSQRISRKFEGRINELSTEEFAELFTDVEKIYEITGKMMMYAYLFLSGDTSNPEANKLFSKIQDVASEVENNLVSLKLELARMPNELFEKQFKMPQLKDYAHFVQKQREARKYFLSEAEEKLINIKNLTGREAFVKLYTEFTSSFRYEIEIDGEKKLFTRSEVDTLKRHPDPEIRKKAFEVLLTKLKENEIVLTNIYNSIVKDWVVESKKRKYPSPISPRNVGNEISDEVVKSLIEVTTENNKLVHAYYRLKAKIMKKDKLKHSDIYAPLETTEKNYTWKEAKDLVLKVMGEFDPKVEEIIREFFEGEYIHAPVLPNKRSGAFCYYVGPNVHPYVMVNFTGKQDDVLTLAHELGHGLHGVLSQTQNLLNYHTPLTMAEVASVFSEMLMIDYILNNMTNKDEKIAFIASQLEGMFATMNRQNMFTRFELKAHEKIEKQYQTFDELSSIYFEELKNMFGDSIDYFDFSGYEWAGIPHMFHTPFYCYAYDFAQLMVVALYEKYLEEGEPFKKKYLELLSSGGSDKPERLLEKVGVDLSDPAFWQKGFDFINRRFLKELQDLVS</sequence>
<dbReference type="SUPFAM" id="SSF55486">
    <property type="entry name" value="Metalloproteases ('zincins'), catalytic domain"/>
    <property type="match status" value="1"/>
</dbReference>
<keyword evidence="5 6" id="KW-0482">Metalloprotease</keyword>
<evidence type="ECO:0000313" key="10">
    <source>
        <dbReference type="Proteomes" id="UP000002382"/>
    </source>
</evidence>
<dbReference type="InterPro" id="IPR042088">
    <property type="entry name" value="OligoPept_F_C"/>
</dbReference>
<dbReference type="Proteomes" id="UP000002382">
    <property type="component" value="Chromosome"/>
</dbReference>
<reference evidence="9 10" key="2">
    <citation type="journal article" date="2011" name="J. Bacteriol.">
        <title>Genome Sequence of Kosmotoga olearia Strain TBF 19.5.1, a Thermophilic Bacterium with a Wide Growth Temperature Range, Isolated from the Troll B Oil Platform in the North Sea.</title>
        <authorList>
            <person name="Swithers K.S."/>
            <person name="Dipippo J.L."/>
            <person name="Bruce D.C."/>
            <person name="Detter C."/>
            <person name="Tapia R."/>
            <person name="Han S."/>
            <person name="Goodwin L.A."/>
            <person name="Han J."/>
            <person name="Woyke T."/>
            <person name="Pitluck S."/>
            <person name="Pennacchio L."/>
            <person name="Nolan M."/>
            <person name="Mikhailova N."/>
            <person name="Land M.L."/>
            <person name="Nesbo C.L."/>
            <person name="Gogarten J.P."/>
            <person name="Noll K.M."/>
        </authorList>
    </citation>
    <scope>NUCLEOTIDE SEQUENCE [LARGE SCALE GENOMIC DNA]</scope>
    <source>
        <strain evidence="10">ATCC BAA-1733 / DSM 21960 / TBF 19.5.1</strain>
    </source>
</reference>
<dbReference type="GO" id="GO:0004222">
    <property type="term" value="F:metalloendopeptidase activity"/>
    <property type="evidence" value="ECO:0007669"/>
    <property type="project" value="InterPro"/>
</dbReference>
<dbReference type="InterPro" id="IPR013647">
    <property type="entry name" value="OligopepF_N_dom"/>
</dbReference>
<dbReference type="InterPro" id="IPR045090">
    <property type="entry name" value="Pept_M3A_M3B"/>
</dbReference>
<evidence type="ECO:0000256" key="1">
    <source>
        <dbReference type="ARBA" id="ARBA00022670"/>
    </source>
</evidence>
<dbReference type="Pfam" id="PF01432">
    <property type="entry name" value="Peptidase_M3"/>
    <property type="match status" value="1"/>
</dbReference>
<keyword evidence="1 6" id="KW-0645">Protease</keyword>
<evidence type="ECO:0000313" key="9">
    <source>
        <dbReference type="EMBL" id="ACR80695.1"/>
    </source>
</evidence>
<feature type="domain" description="Oligopeptidase F N-terminal" evidence="8">
    <location>
        <begin position="112"/>
        <end position="179"/>
    </location>
</feature>
<dbReference type="PANTHER" id="PTHR11804:SF5">
    <property type="entry name" value="OLIGOENDOPEPTIDASE F"/>
    <property type="match status" value="1"/>
</dbReference>
<feature type="domain" description="Peptidase M3A/M3B catalytic" evidence="7">
    <location>
        <begin position="199"/>
        <end position="577"/>
    </location>
</feature>
<protein>
    <submittedName>
        <fullName evidence="9">Peptidase M3A and M3B thimet/oligopeptidase F</fullName>
    </submittedName>
</protein>
<dbReference type="PANTHER" id="PTHR11804">
    <property type="entry name" value="PROTEASE M3 THIMET OLIGOPEPTIDASE-RELATED"/>
    <property type="match status" value="1"/>
</dbReference>
<reference evidence="9 10" key="1">
    <citation type="submission" date="2009-06" db="EMBL/GenBank/DDBJ databases">
        <title>Complete sequence of Thermotogales bacterium TBF 19.5.1.</title>
        <authorList>
            <consortium name="US DOE Joint Genome Institute"/>
            <person name="Lucas S."/>
            <person name="Copeland A."/>
            <person name="Lapidus A."/>
            <person name="Glavina del Rio T."/>
            <person name="Tice H."/>
            <person name="Bruce D."/>
            <person name="Goodwin L."/>
            <person name="Pitluck S."/>
            <person name="Chertkov O."/>
            <person name="Brettin T."/>
            <person name="Detter J.C."/>
            <person name="Han C."/>
            <person name="Schmutz J."/>
            <person name="Larimer F."/>
            <person name="Land M."/>
            <person name="Hauser L."/>
            <person name="Kyrpides N."/>
            <person name="Ovchinnikova G."/>
            <person name="Noll K."/>
        </authorList>
    </citation>
    <scope>NUCLEOTIDE SEQUENCE [LARGE SCALE GENOMIC DNA]</scope>
    <source>
        <strain evidence="10">ATCC BAA-1733 / DSM 21960 / TBF 19.5.1</strain>
    </source>
</reference>
<dbReference type="HOGENOM" id="CLU_021290_3_0_0"/>
<evidence type="ECO:0000256" key="5">
    <source>
        <dbReference type="ARBA" id="ARBA00023049"/>
    </source>
</evidence>
<dbReference type="Gene3D" id="1.10.1370.20">
    <property type="entry name" value="Oligoendopeptidase f, C-terminal domain"/>
    <property type="match status" value="1"/>
</dbReference>
<evidence type="ECO:0000256" key="3">
    <source>
        <dbReference type="ARBA" id="ARBA00022801"/>
    </source>
</evidence>
<dbReference type="KEGG" id="kol:Kole_2017"/>
<dbReference type="Pfam" id="PF08439">
    <property type="entry name" value="Peptidase_M3_N"/>
    <property type="match status" value="1"/>
</dbReference>
<evidence type="ECO:0000256" key="6">
    <source>
        <dbReference type="RuleBase" id="RU003435"/>
    </source>
</evidence>
<evidence type="ECO:0000259" key="8">
    <source>
        <dbReference type="Pfam" id="PF08439"/>
    </source>
</evidence>
<dbReference type="NCBIfam" id="TIGR02290">
    <property type="entry name" value="M3_fam_3"/>
    <property type="match status" value="1"/>
</dbReference>
<keyword evidence="2 6" id="KW-0479">Metal-binding</keyword>
<dbReference type="CDD" id="cd09610">
    <property type="entry name" value="M3B_PepF"/>
    <property type="match status" value="1"/>
</dbReference>
<organism evidence="9 10">
    <name type="scientific">Kosmotoga olearia (strain ATCC BAA-1733 / DSM 21960 / TBF 19.5.1)</name>
    <dbReference type="NCBI Taxonomy" id="521045"/>
    <lineage>
        <taxon>Bacteria</taxon>
        <taxon>Thermotogati</taxon>
        <taxon>Thermotogota</taxon>
        <taxon>Thermotogae</taxon>
        <taxon>Kosmotogales</taxon>
        <taxon>Kosmotogaceae</taxon>
        <taxon>Kosmotoga</taxon>
    </lineage>
</organism>
<comment type="cofactor">
    <cofactor evidence="6">
        <name>Zn(2+)</name>
        <dbReference type="ChEBI" id="CHEBI:29105"/>
    </cofactor>
    <text evidence="6">Binds 1 zinc ion.</text>
</comment>
<evidence type="ECO:0000256" key="2">
    <source>
        <dbReference type="ARBA" id="ARBA00022723"/>
    </source>
</evidence>
<name>C5CHL9_KOSOT</name>
<dbReference type="GO" id="GO:0006518">
    <property type="term" value="P:peptide metabolic process"/>
    <property type="evidence" value="ECO:0007669"/>
    <property type="project" value="TreeGrafter"/>
</dbReference>
<keyword evidence="10" id="KW-1185">Reference proteome</keyword>
<keyword evidence="4 6" id="KW-0862">Zinc</keyword>
<accession>C5CHL9</accession>
<evidence type="ECO:0000256" key="4">
    <source>
        <dbReference type="ARBA" id="ARBA00022833"/>
    </source>
</evidence>
<dbReference type="eggNOG" id="COG1164">
    <property type="taxonomic scope" value="Bacteria"/>
</dbReference>
<dbReference type="AlphaFoldDB" id="C5CHL9"/>